<feature type="compositionally biased region" description="Basic and acidic residues" evidence="1">
    <location>
        <begin position="19"/>
        <end position="33"/>
    </location>
</feature>
<evidence type="ECO:0000313" key="2">
    <source>
        <dbReference type="EMBL" id="PXF47514.1"/>
    </source>
</evidence>
<gene>
    <name evidence="2" type="ORF">BWQ96_02658</name>
</gene>
<reference evidence="2 3" key="1">
    <citation type="journal article" date="2018" name="Mol. Biol. Evol.">
        <title>Analysis of the draft genome of the red seaweed Gracilariopsis chorda provides insights into genome size evolution in Rhodophyta.</title>
        <authorList>
            <person name="Lee J."/>
            <person name="Yang E.C."/>
            <person name="Graf L."/>
            <person name="Yang J.H."/>
            <person name="Qiu H."/>
            <person name="Zel Zion U."/>
            <person name="Chan C.X."/>
            <person name="Stephens T.G."/>
            <person name="Weber A.P.M."/>
            <person name="Boo G.H."/>
            <person name="Boo S.M."/>
            <person name="Kim K.M."/>
            <person name="Shin Y."/>
            <person name="Jung M."/>
            <person name="Lee S.J."/>
            <person name="Yim H.S."/>
            <person name="Lee J.H."/>
            <person name="Bhattacharya D."/>
            <person name="Yoon H.S."/>
        </authorList>
    </citation>
    <scope>NUCLEOTIDE SEQUENCE [LARGE SCALE GENOMIC DNA]</scope>
    <source>
        <strain evidence="2 3">SKKU-2015</strain>
        <tissue evidence="2">Whole body</tissue>
    </source>
</reference>
<protein>
    <submittedName>
        <fullName evidence="2">Uncharacterized protein</fullName>
    </submittedName>
</protein>
<feature type="region of interest" description="Disordered" evidence="1">
    <location>
        <begin position="1"/>
        <end position="33"/>
    </location>
</feature>
<proteinExistence type="predicted"/>
<dbReference type="Proteomes" id="UP000247409">
    <property type="component" value="Unassembled WGS sequence"/>
</dbReference>
<dbReference type="InterPro" id="IPR022773">
    <property type="entry name" value="Siva"/>
</dbReference>
<comment type="caution">
    <text evidence="2">The sequence shown here is derived from an EMBL/GenBank/DDBJ whole genome shotgun (WGS) entry which is preliminary data.</text>
</comment>
<keyword evidence="3" id="KW-1185">Reference proteome</keyword>
<evidence type="ECO:0000313" key="3">
    <source>
        <dbReference type="Proteomes" id="UP000247409"/>
    </source>
</evidence>
<dbReference type="OrthoDB" id="60860at2759"/>
<organism evidence="2 3">
    <name type="scientific">Gracilariopsis chorda</name>
    <dbReference type="NCBI Taxonomy" id="448386"/>
    <lineage>
        <taxon>Eukaryota</taxon>
        <taxon>Rhodophyta</taxon>
        <taxon>Florideophyceae</taxon>
        <taxon>Rhodymeniophycidae</taxon>
        <taxon>Gracilariales</taxon>
        <taxon>Gracilariaceae</taxon>
        <taxon>Gracilariopsis</taxon>
    </lineage>
</organism>
<name>A0A2V3IZE4_9FLOR</name>
<sequence length="190" mass="20927">MPPAANTRSATRARASGHNGDKTALENASKESEEHQVEFELVLSGGKRVPFGRASLPVGKRRRIYAPPPPKPWWRQPPRAAALYKRTDGCGTCDGVRLDSSCERCEKGLCELCTRLCDVCGMTWCTLCSVVDYACPGERTLCLACWDDVGEGRDGDSRRTDERDEVMLSACDVAVDNEEHDGDEDMISLE</sequence>
<dbReference type="AlphaFoldDB" id="A0A2V3IZE4"/>
<dbReference type="EMBL" id="NBIV01000023">
    <property type="protein sequence ID" value="PXF47514.1"/>
    <property type="molecule type" value="Genomic_DNA"/>
</dbReference>
<accession>A0A2V3IZE4</accession>
<feature type="compositionally biased region" description="Low complexity" evidence="1">
    <location>
        <begin position="1"/>
        <end position="16"/>
    </location>
</feature>
<dbReference type="Pfam" id="PF05458">
    <property type="entry name" value="Siva"/>
    <property type="match status" value="1"/>
</dbReference>
<evidence type="ECO:0000256" key="1">
    <source>
        <dbReference type="SAM" id="MobiDB-lite"/>
    </source>
</evidence>